<dbReference type="AlphaFoldDB" id="A0A427YPR8"/>
<dbReference type="Pfam" id="PF03171">
    <property type="entry name" value="2OG-FeII_Oxy"/>
    <property type="match status" value="1"/>
</dbReference>
<evidence type="ECO:0000313" key="3">
    <source>
        <dbReference type="Proteomes" id="UP000279259"/>
    </source>
</evidence>
<comment type="caution">
    <text evidence="2">The sequence shown here is derived from an EMBL/GenBank/DDBJ whole genome shotgun (WGS) entry which is preliminary data.</text>
</comment>
<dbReference type="Proteomes" id="UP000279259">
    <property type="component" value="Unassembled WGS sequence"/>
</dbReference>
<name>A0A427YPR8_9TREE</name>
<gene>
    <name evidence="2" type="ORF">EHS25_007422</name>
</gene>
<evidence type="ECO:0000259" key="1">
    <source>
        <dbReference type="Pfam" id="PF03171"/>
    </source>
</evidence>
<organism evidence="2 3">
    <name type="scientific">Saitozyma podzolica</name>
    <dbReference type="NCBI Taxonomy" id="1890683"/>
    <lineage>
        <taxon>Eukaryota</taxon>
        <taxon>Fungi</taxon>
        <taxon>Dikarya</taxon>
        <taxon>Basidiomycota</taxon>
        <taxon>Agaricomycotina</taxon>
        <taxon>Tremellomycetes</taxon>
        <taxon>Tremellales</taxon>
        <taxon>Trimorphomycetaceae</taxon>
        <taxon>Saitozyma</taxon>
    </lineage>
</organism>
<dbReference type="Gene3D" id="2.60.120.330">
    <property type="entry name" value="B-lactam Antibiotic, Isopenicillin N Synthase, Chain"/>
    <property type="match status" value="1"/>
</dbReference>
<dbReference type="OrthoDB" id="10248513at2759"/>
<keyword evidence="3" id="KW-1185">Reference proteome</keyword>
<sequence length="374" mass="41527">MTDPTPAAGPSSQLAEVSLDLYLSDPHSPLALAQARLAAESLISTGALIVRDSRAPREANDRFIDLFEDYFAQDQDALKADERPEVGYQVSQGVTLENTEKPKCSSDEECLGVIASLDVAERPLDVTGHGADPKCRFFHRMSERPPYTSRFPVLEAPNVTPRAFQGTWEERVNEWGGFMKQAVEGVTTMLAVGLGLPEDTFLDAGRYGSHLLAPTATNLDKYGQRDTIFAGFHTDLNFLTIHGQSRYPGLHIWARNTGKRIPVRIPPGCLLVQAGKQLEWIAGGLIKAGFHEVVCTDATLAAMERRNQENPDRPQIRISSTFFWHLSPDHLLFPEKQLQEEAERRFGPQKAYGEMLVGDQVRREIGLIALMTSE</sequence>
<accession>A0A427YPR8</accession>
<evidence type="ECO:0000313" key="2">
    <source>
        <dbReference type="EMBL" id="RSH93069.1"/>
    </source>
</evidence>
<dbReference type="FunFam" id="2.60.120.330:FF:000039">
    <property type="entry name" value="Unplaced genomic scaffold supercont1.13, whole genome shotgun sequence"/>
    <property type="match status" value="1"/>
</dbReference>
<protein>
    <recommendedName>
        <fullName evidence="1">Isopenicillin N synthase-like Fe(2+) 2OG dioxygenase domain-containing protein</fullName>
    </recommendedName>
</protein>
<reference evidence="2 3" key="1">
    <citation type="submission" date="2018-11" db="EMBL/GenBank/DDBJ databases">
        <title>Genome sequence of Saitozyma podzolica DSM 27192.</title>
        <authorList>
            <person name="Aliyu H."/>
            <person name="Gorte O."/>
            <person name="Ochsenreither K."/>
        </authorList>
    </citation>
    <scope>NUCLEOTIDE SEQUENCE [LARGE SCALE GENOMIC DNA]</scope>
    <source>
        <strain evidence="2 3">DSM 27192</strain>
    </source>
</reference>
<dbReference type="EMBL" id="RSCD01000004">
    <property type="protein sequence ID" value="RSH93069.1"/>
    <property type="molecule type" value="Genomic_DNA"/>
</dbReference>
<dbReference type="SUPFAM" id="SSF51197">
    <property type="entry name" value="Clavaminate synthase-like"/>
    <property type="match status" value="1"/>
</dbReference>
<dbReference type="InterPro" id="IPR027443">
    <property type="entry name" value="IPNS-like_sf"/>
</dbReference>
<feature type="domain" description="Isopenicillin N synthase-like Fe(2+) 2OG dioxygenase" evidence="1">
    <location>
        <begin position="230"/>
        <end position="325"/>
    </location>
</feature>
<dbReference type="InterPro" id="IPR044861">
    <property type="entry name" value="IPNS-like_FE2OG_OXY"/>
</dbReference>
<proteinExistence type="predicted"/>